<dbReference type="EMBL" id="CM029045">
    <property type="protein sequence ID" value="KAG2595654.1"/>
    <property type="molecule type" value="Genomic_DNA"/>
</dbReference>
<organism evidence="5 6">
    <name type="scientific">Panicum virgatum</name>
    <name type="common">Blackwell switchgrass</name>
    <dbReference type="NCBI Taxonomy" id="38727"/>
    <lineage>
        <taxon>Eukaryota</taxon>
        <taxon>Viridiplantae</taxon>
        <taxon>Streptophyta</taxon>
        <taxon>Embryophyta</taxon>
        <taxon>Tracheophyta</taxon>
        <taxon>Spermatophyta</taxon>
        <taxon>Magnoliopsida</taxon>
        <taxon>Liliopsida</taxon>
        <taxon>Poales</taxon>
        <taxon>Poaceae</taxon>
        <taxon>PACMAD clade</taxon>
        <taxon>Panicoideae</taxon>
        <taxon>Panicodae</taxon>
        <taxon>Paniceae</taxon>
        <taxon>Panicinae</taxon>
        <taxon>Panicum</taxon>
        <taxon>Panicum sect. Hiantes</taxon>
    </lineage>
</organism>
<dbReference type="AlphaFoldDB" id="A0A8T0SAN7"/>
<dbReference type="PANTHER" id="PTHR33543">
    <property type="entry name" value="METALLOTHIONEIN-LIKE PROTEIN 2A"/>
    <property type="match status" value="1"/>
</dbReference>
<protein>
    <recommendedName>
        <fullName evidence="4">Metallothionein-like protein</fullName>
    </recommendedName>
</protein>
<evidence type="ECO:0000313" key="6">
    <source>
        <dbReference type="Proteomes" id="UP000823388"/>
    </source>
</evidence>
<dbReference type="EMBL" id="CM029045">
    <property type="protein sequence ID" value="KAG2595653.1"/>
    <property type="molecule type" value="Genomic_DNA"/>
</dbReference>
<evidence type="ECO:0000256" key="2">
    <source>
        <dbReference type="ARBA" id="ARBA00022723"/>
    </source>
</evidence>
<proteinExistence type="inferred from homology"/>
<accession>A0A8T0SAN7</accession>
<dbReference type="PANTHER" id="PTHR33543:SF33">
    <property type="entry name" value="METALLOTHIONEIN-LIKE PROTEIN 2B"/>
    <property type="match status" value="1"/>
</dbReference>
<evidence type="ECO:0000313" key="5">
    <source>
        <dbReference type="EMBL" id="KAG2595651.1"/>
    </source>
</evidence>
<dbReference type="Pfam" id="PF01439">
    <property type="entry name" value="Metallothio_2"/>
    <property type="match status" value="1"/>
</dbReference>
<keyword evidence="2 4" id="KW-0479">Metal-binding</keyword>
<dbReference type="EMBL" id="CM029045">
    <property type="protein sequence ID" value="KAG2595651.1"/>
    <property type="molecule type" value="Genomic_DNA"/>
</dbReference>
<keyword evidence="6" id="KW-1185">Reference proteome</keyword>
<gene>
    <name evidence="5" type="ORF">PVAP13_5KG089000</name>
</gene>
<dbReference type="InterPro" id="IPR000347">
    <property type="entry name" value="Metalthion_15p"/>
</dbReference>
<evidence type="ECO:0000256" key="4">
    <source>
        <dbReference type="RuleBase" id="RU369052"/>
    </source>
</evidence>
<keyword evidence="3 4" id="KW-0480">Metal-thiolate cluster</keyword>
<dbReference type="Proteomes" id="UP000823388">
    <property type="component" value="Chromosome 5K"/>
</dbReference>
<name>A0A8T0SAN7_PANVG</name>
<sequence length="82" mass="7933">MSCCGGNCGCGSGCKCGSGCGGCKMYPDMAEQGTTTTTQTVIMGVAPTNKGHAEGGFEAGAGAENGGCKCGDNCTCNPCTCK</sequence>
<reference evidence="5" key="1">
    <citation type="submission" date="2020-05" db="EMBL/GenBank/DDBJ databases">
        <title>WGS assembly of Panicum virgatum.</title>
        <authorList>
            <person name="Lovell J.T."/>
            <person name="Jenkins J."/>
            <person name="Shu S."/>
            <person name="Juenger T.E."/>
            <person name="Schmutz J."/>
        </authorList>
    </citation>
    <scope>NUCLEOTIDE SEQUENCE</scope>
    <source>
        <strain evidence="5">AP13</strain>
    </source>
</reference>
<comment type="caution">
    <text evidence="5">The sequence shown here is derived from an EMBL/GenBank/DDBJ whole genome shotgun (WGS) entry which is preliminary data.</text>
</comment>
<comment type="function">
    <text evidence="4">Metallothioneins have a high content of cysteine residues that bind various heavy metals.</text>
</comment>
<evidence type="ECO:0000256" key="3">
    <source>
        <dbReference type="ARBA" id="ARBA00022851"/>
    </source>
</evidence>
<comment type="similarity">
    <text evidence="1 4">Belongs to the metallothionein superfamily. Type 15 family.</text>
</comment>
<dbReference type="GO" id="GO:0046872">
    <property type="term" value="F:metal ion binding"/>
    <property type="evidence" value="ECO:0007669"/>
    <property type="project" value="UniProtKB-UniRule"/>
</dbReference>
<evidence type="ECO:0000256" key="1">
    <source>
        <dbReference type="ARBA" id="ARBA00005802"/>
    </source>
</evidence>